<dbReference type="Proteomes" id="UP000192359">
    <property type="component" value="Unassembled WGS sequence"/>
</dbReference>
<protein>
    <submittedName>
        <fullName evidence="1">Uncharacterized protein</fullName>
    </submittedName>
</protein>
<organism evidence="1 2">
    <name type="scientific">Rothia nasimurium</name>
    <dbReference type="NCBI Taxonomy" id="85336"/>
    <lineage>
        <taxon>Bacteria</taxon>
        <taxon>Bacillati</taxon>
        <taxon>Actinomycetota</taxon>
        <taxon>Actinomycetes</taxon>
        <taxon>Micrococcales</taxon>
        <taxon>Micrococcaceae</taxon>
        <taxon>Rothia</taxon>
    </lineage>
</organism>
<evidence type="ECO:0000313" key="2">
    <source>
        <dbReference type="Proteomes" id="UP000192359"/>
    </source>
</evidence>
<dbReference type="EMBL" id="LXWF01000003">
    <property type="protein sequence ID" value="ORC24473.1"/>
    <property type="molecule type" value="Genomic_DNA"/>
</dbReference>
<accession>A0A1Y1RS18</accession>
<comment type="caution">
    <text evidence="1">The sequence shown here is derived from an EMBL/GenBank/DDBJ whole genome shotgun (WGS) entry which is preliminary data.</text>
</comment>
<dbReference type="AlphaFoldDB" id="A0A1Y1RS18"/>
<sequence length="521" mass="57812">MSEERNNQEQNPQAAAEIALIELRPGVAALYSKEPVAGLETMSFDLLNKETSSRLADGLSMVLNTGSMGSQLVQTGAILQGLVQLTPKTLHDLQTMTPMTNGLVNLGSLMKGNSIGASLQWNYLSPEKYAFLSGPGLLPTLALAGVAYQIATINRKLDKNLELTRQAINEARQATQEDRWATLISLDKVVSKALDEARAIGQVTGHIFEPIQGKEAEIIRSRELFTNNVQKHVSALETNIKEQQTYIKDHEQSILNDANGLLLAEWTRHRWNVLRSAHISLDESATDLLETVLATTESEYKESRTKLENLLSILVRQLNLMKALTPEGGLARLPLGKGRRNLNSADRAAALAQSVSALAGKAYCEPAQPAPSFTVFNQDVEESLYCILRWALPSDAQLLAFADVNEGFTNSYLGITETDFFIVSYGDLRKKGLIGELHPLVDIRYVRLDERNSHDPQLHIITKDQNFQLDFDRWINSEENMAHARRLADILATAMNLPSEEKRSDPIFEIAARKQLSLESN</sequence>
<proteinExistence type="predicted"/>
<gene>
    <name evidence="1" type="ORF">A7979_09335</name>
</gene>
<reference evidence="1 2" key="1">
    <citation type="submission" date="2016-05" db="EMBL/GenBank/DDBJ databases">
        <title>Draft genome sequence of a porcine commensal Rothia nasimurium.</title>
        <authorList>
            <person name="Gaiser R.A."/>
            <person name="Van Baarlen P."/>
            <person name="Wells J.M."/>
        </authorList>
    </citation>
    <scope>NUCLEOTIDE SEQUENCE [LARGE SCALE GENOMIC DNA]</scope>
    <source>
        <strain evidence="1 2">PT-32</strain>
    </source>
</reference>
<keyword evidence="2" id="KW-1185">Reference proteome</keyword>
<name>A0A1Y1RS18_9MICC</name>
<dbReference type="OrthoDB" id="3257812at2"/>
<evidence type="ECO:0000313" key="1">
    <source>
        <dbReference type="EMBL" id="ORC24473.1"/>
    </source>
</evidence>
<dbReference type="RefSeq" id="WP_083090669.1">
    <property type="nucleotide sequence ID" value="NZ_LXWF01000003.1"/>
</dbReference>